<evidence type="ECO:0000313" key="1">
    <source>
        <dbReference type="EMBL" id="QJA44723.1"/>
    </source>
</evidence>
<dbReference type="AlphaFoldDB" id="A0A6H1Z9Z9"/>
<dbReference type="EMBL" id="MT143701">
    <property type="protein sequence ID" value="QJB00824.1"/>
    <property type="molecule type" value="Genomic_DNA"/>
</dbReference>
<evidence type="ECO:0000313" key="2">
    <source>
        <dbReference type="EMBL" id="QJA67398.1"/>
    </source>
</evidence>
<organism evidence="1">
    <name type="scientific">viral metagenome</name>
    <dbReference type="NCBI Taxonomy" id="1070528"/>
    <lineage>
        <taxon>unclassified sequences</taxon>
        <taxon>metagenomes</taxon>
        <taxon>organismal metagenomes</taxon>
    </lineage>
</organism>
<sequence>MIARRIRRAIESWQQWRRNRVLSRALPEIMDRKQRIAAARVSHRKIKPIVIEQRAHMTKILRRT</sequence>
<reference evidence="1" key="1">
    <citation type="submission" date="2020-03" db="EMBL/GenBank/DDBJ databases">
        <title>The deep terrestrial virosphere.</title>
        <authorList>
            <person name="Holmfeldt K."/>
            <person name="Nilsson E."/>
            <person name="Simone D."/>
            <person name="Lopez-Fernandez M."/>
            <person name="Wu X."/>
            <person name="de Brujin I."/>
            <person name="Lundin D."/>
            <person name="Andersson A."/>
            <person name="Bertilsson S."/>
            <person name="Dopson M."/>
        </authorList>
    </citation>
    <scope>NUCLEOTIDE SEQUENCE</scope>
    <source>
        <strain evidence="3">MM171A00166</strain>
        <strain evidence="5">MM415A00140</strain>
        <strain evidence="2">MM415B00227</strain>
        <strain evidence="1">TM448A00134</strain>
        <strain evidence="4">TM448B00166</strain>
    </source>
</reference>
<evidence type="ECO:0000313" key="3">
    <source>
        <dbReference type="EMBL" id="QJB00824.1"/>
    </source>
</evidence>
<dbReference type="EMBL" id="MT145197">
    <property type="protein sequence ID" value="QJI05266.1"/>
    <property type="molecule type" value="Genomic_DNA"/>
</dbReference>
<dbReference type="EMBL" id="MT141570">
    <property type="protein sequence ID" value="QJA67398.1"/>
    <property type="molecule type" value="Genomic_DNA"/>
</dbReference>
<name>A0A6H1Z9Z9_9ZZZZ</name>
<dbReference type="EMBL" id="MT143979">
    <property type="protein sequence ID" value="QJA44723.1"/>
    <property type="molecule type" value="Genomic_DNA"/>
</dbReference>
<protein>
    <submittedName>
        <fullName evidence="1">Uncharacterized protein</fullName>
    </submittedName>
</protein>
<proteinExistence type="predicted"/>
<evidence type="ECO:0000313" key="5">
    <source>
        <dbReference type="EMBL" id="QJI05266.1"/>
    </source>
</evidence>
<gene>
    <name evidence="3" type="ORF">MM171A00166_0067</name>
    <name evidence="5" type="ORF">MM415A00140_0016</name>
    <name evidence="2" type="ORF">MM415B00227_0060</name>
    <name evidence="1" type="ORF">TM448A00134_0057</name>
    <name evidence="4" type="ORF">TM448B00166_0044</name>
</gene>
<dbReference type="EMBL" id="MT144594">
    <property type="protein sequence ID" value="QJH94000.1"/>
    <property type="molecule type" value="Genomic_DNA"/>
</dbReference>
<evidence type="ECO:0000313" key="4">
    <source>
        <dbReference type="EMBL" id="QJH94000.1"/>
    </source>
</evidence>
<accession>A0A6H1Z9Z9</accession>